<organism evidence="1 2">
    <name type="scientific">Papilio machaon</name>
    <name type="common">Old World swallowtail butterfly</name>
    <dbReference type="NCBI Taxonomy" id="76193"/>
    <lineage>
        <taxon>Eukaryota</taxon>
        <taxon>Metazoa</taxon>
        <taxon>Ecdysozoa</taxon>
        <taxon>Arthropoda</taxon>
        <taxon>Hexapoda</taxon>
        <taxon>Insecta</taxon>
        <taxon>Pterygota</taxon>
        <taxon>Neoptera</taxon>
        <taxon>Endopterygota</taxon>
        <taxon>Lepidoptera</taxon>
        <taxon>Glossata</taxon>
        <taxon>Ditrysia</taxon>
        <taxon>Papilionoidea</taxon>
        <taxon>Papilionidae</taxon>
        <taxon>Papilioninae</taxon>
        <taxon>Papilio</taxon>
    </lineage>
</organism>
<evidence type="ECO:0000313" key="2">
    <source>
        <dbReference type="Proteomes" id="UP000053240"/>
    </source>
</evidence>
<dbReference type="Proteomes" id="UP000053240">
    <property type="component" value="Unassembled WGS sequence"/>
</dbReference>
<comment type="caution">
    <text evidence="1">The sequence shown here is derived from an EMBL/GenBank/DDBJ whole genome shotgun (WGS) entry which is preliminary data.</text>
</comment>
<protein>
    <submittedName>
        <fullName evidence="1">Uncharacterized protein</fullName>
    </submittedName>
</protein>
<keyword evidence="2" id="KW-1185">Reference proteome</keyword>
<dbReference type="EMBL" id="LADJ01063782">
    <property type="protein sequence ID" value="KPJ21643.1"/>
    <property type="molecule type" value="Genomic_DNA"/>
</dbReference>
<dbReference type="STRING" id="76193.A0A0N1PIY5"/>
<dbReference type="AlphaFoldDB" id="A0A0N1PIY5"/>
<reference evidence="1 2" key="1">
    <citation type="journal article" date="2015" name="Nat. Commun.">
        <title>Outbred genome sequencing and CRISPR/Cas9 gene editing in butterflies.</title>
        <authorList>
            <person name="Li X."/>
            <person name="Fan D."/>
            <person name="Zhang W."/>
            <person name="Liu G."/>
            <person name="Zhang L."/>
            <person name="Zhao L."/>
            <person name="Fang X."/>
            <person name="Chen L."/>
            <person name="Dong Y."/>
            <person name="Chen Y."/>
            <person name="Ding Y."/>
            <person name="Zhao R."/>
            <person name="Feng M."/>
            <person name="Zhu Y."/>
            <person name="Feng Y."/>
            <person name="Jiang X."/>
            <person name="Zhu D."/>
            <person name="Xiang H."/>
            <person name="Feng X."/>
            <person name="Li S."/>
            <person name="Wang J."/>
            <person name="Zhang G."/>
            <person name="Kronforst M.R."/>
            <person name="Wang W."/>
        </authorList>
    </citation>
    <scope>NUCLEOTIDE SEQUENCE [LARGE SCALE GENOMIC DNA]</scope>
    <source>
        <strain evidence="1">Ya'a_city_454_Pm</strain>
        <tissue evidence="1">Whole body</tissue>
    </source>
</reference>
<name>A0A0N1PIY5_PAPMA</name>
<dbReference type="InParanoid" id="A0A0N1PIY5"/>
<sequence length="117" mass="13485">MELNSPLNLGLSEVDRKLMSMYRRLPEVHRRQLQVYRRQKKLSTVCTQLVGGCAPAPPPPGSPPPAPPHQPCRALCPEYHLQRFKEVQDIYFILIKVNIKESRVSYTIYNSRSVELI</sequence>
<proteinExistence type="predicted"/>
<accession>A0A0N1PIY5</accession>
<gene>
    <name evidence="1" type="ORF">RR48_00562</name>
</gene>
<evidence type="ECO:0000313" key="1">
    <source>
        <dbReference type="EMBL" id="KPJ21643.1"/>
    </source>
</evidence>